<feature type="chain" id="PRO_5013507835" description="Ground-like domain-containing protein" evidence="1">
    <location>
        <begin position="19"/>
        <end position="148"/>
    </location>
</feature>
<keyword evidence="3" id="KW-1185">Reference proteome</keyword>
<proteinExistence type="predicted"/>
<gene>
    <name evidence="2" type="ORF">WR25_04787</name>
</gene>
<evidence type="ECO:0008006" key="4">
    <source>
        <dbReference type="Google" id="ProtNLM"/>
    </source>
</evidence>
<comment type="caution">
    <text evidence="2">The sequence shown here is derived from an EMBL/GenBank/DDBJ whole genome shotgun (WGS) entry which is preliminary data.</text>
</comment>
<dbReference type="AlphaFoldDB" id="A0A2A2LH29"/>
<protein>
    <recommendedName>
        <fullName evidence="4">Ground-like domain-containing protein</fullName>
    </recommendedName>
</protein>
<evidence type="ECO:0000313" key="3">
    <source>
        <dbReference type="Proteomes" id="UP000218231"/>
    </source>
</evidence>
<dbReference type="STRING" id="2018661.A0A2A2LH29"/>
<dbReference type="OrthoDB" id="5783451at2759"/>
<dbReference type="EMBL" id="LIAE01006770">
    <property type="protein sequence ID" value="PAV85451.1"/>
    <property type="molecule type" value="Genomic_DNA"/>
</dbReference>
<keyword evidence="1" id="KW-0732">Signal</keyword>
<dbReference type="PANTHER" id="PTHR34311:SF6">
    <property type="entry name" value="NEMATODE SPECIFIC PEPTIDE FAMILY"/>
    <property type="match status" value="1"/>
</dbReference>
<name>A0A2A2LH29_9BILA</name>
<accession>A0A2A2LH29</accession>
<feature type="signal peptide" evidence="1">
    <location>
        <begin position="1"/>
        <end position="18"/>
    </location>
</feature>
<reference evidence="2 3" key="1">
    <citation type="journal article" date="2017" name="Curr. Biol.">
        <title>Genome architecture and evolution of a unichromosomal asexual nematode.</title>
        <authorList>
            <person name="Fradin H."/>
            <person name="Zegar C."/>
            <person name="Gutwein M."/>
            <person name="Lucas J."/>
            <person name="Kovtun M."/>
            <person name="Corcoran D."/>
            <person name="Baugh L.R."/>
            <person name="Kiontke K."/>
            <person name="Gunsalus K."/>
            <person name="Fitch D.H."/>
            <person name="Piano F."/>
        </authorList>
    </citation>
    <scope>NUCLEOTIDE SEQUENCE [LARGE SCALE GENOMIC DNA]</scope>
    <source>
        <strain evidence="2">PF1309</strain>
    </source>
</reference>
<dbReference type="EMBL" id="LIAE01006770">
    <property type="protein sequence ID" value="PAV85450.1"/>
    <property type="molecule type" value="Genomic_DNA"/>
</dbReference>
<dbReference type="Proteomes" id="UP000218231">
    <property type="component" value="Unassembled WGS sequence"/>
</dbReference>
<sequence>MIRTIAITVLSILGLTYAQTPPAYRFVPCDPVKQQTCQAMFNDQMGINASLGIQSFLQLRQAIEQSFADYAADGLLSTCYAFKEFKGCFPQNPTNQYYACAQDPLGLMIDANKTATGISRREAQGYTKIWNQLDFVCGAGFSCKFILL</sequence>
<dbReference type="PANTHER" id="PTHR34311">
    <property type="entry name" value="PROTEIN CBG21698-RELATED"/>
    <property type="match status" value="1"/>
</dbReference>
<evidence type="ECO:0000256" key="1">
    <source>
        <dbReference type="SAM" id="SignalP"/>
    </source>
</evidence>
<evidence type="ECO:0000313" key="2">
    <source>
        <dbReference type="EMBL" id="PAV85450.1"/>
    </source>
</evidence>
<organism evidence="2 3">
    <name type="scientific">Diploscapter pachys</name>
    <dbReference type="NCBI Taxonomy" id="2018661"/>
    <lineage>
        <taxon>Eukaryota</taxon>
        <taxon>Metazoa</taxon>
        <taxon>Ecdysozoa</taxon>
        <taxon>Nematoda</taxon>
        <taxon>Chromadorea</taxon>
        <taxon>Rhabditida</taxon>
        <taxon>Rhabditina</taxon>
        <taxon>Rhabditomorpha</taxon>
        <taxon>Rhabditoidea</taxon>
        <taxon>Rhabditidae</taxon>
        <taxon>Diploscapter</taxon>
    </lineage>
</organism>